<feature type="compositionally biased region" description="Acidic residues" evidence="1">
    <location>
        <begin position="255"/>
        <end position="265"/>
    </location>
</feature>
<organism evidence="3 4">
    <name type="scientific">Candidatus Kaiserbacteria bacterium RIFCSPHIGHO2_02_FULL_49_34</name>
    <dbReference type="NCBI Taxonomy" id="1798491"/>
    <lineage>
        <taxon>Bacteria</taxon>
        <taxon>Candidatus Kaiseribacteriota</taxon>
    </lineage>
</organism>
<dbReference type="Proteomes" id="UP000176511">
    <property type="component" value="Unassembled WGS sequence"/>
</dbReference>
<accession>A0A1F6DK99</accession>
<dbReference type="AlphaFoldDB" id="A0A1F6DK99"/>
<sequence length="272" mass="29005">MKKNIYTGTALVAMFAVTVGSVHAQTNAGYIRETPRSAQVETDMRLQAEASAESRAVAQVETRAQGSATTSERQAQAAELRVLAQERVQTTTRQVAENREAALAARDEKRAEIEARIAAKKLAITNEMFTRIAERVRRAAQRIEDAATRLTDASALLRTRAEAFEEKGADVSATMTALTAVDARIATLKVSLVDLPEDAELAVSSSTPAEAWATARADFAAVIAEVHAIRALINEAAATIKEAARSLGARPAVEAEAEVDAEVDAEATTTSE</sequence>
<feature type="region of interest" description="Disordered" evidence="1">
    <location>
        <begin position="249"/>
        <end position="272"/>
    </location>
</feature>
<comment type="caution">
    <text evidence="3">The sequence shown here is derived from an EMBL/GenBank/DDBJ whole genome shotgun (WGS) entry which is preliminary data.</text>
</comment>
<keyword evidence="2" id="KW-0732">Signal</keyword>
<evidence type="ECO:0000313" key="3">
    <source>
        <dbReference type="EMBL" id="OGG61855.1"/>
    </source>
</evidence>
<proteinExistence type="predicted"/>
<evidence type="ECO:0008006" key="5">
    <source>
        <dbReference type="Google" id="ProtNLM"/>
    </source>
</evidence>
<feature type="region of interest" description="Disordered" evidence="1">
    <location>
        <begin position="53"/>
        <end position="73"/>
    </location>
</feature>
<evidence type="ECO:0000256" key="2">
    <source>
        <dbReference type="SAM" id="SignalP"/>
    </source>
</evidence>
<feature type="compositionally biased region" description="Polar residues" evidence="1">
    <location>
        <begin position="62"/>
        <end position="73"/>
    </location>
</feature>
<feature type="chain" id="PRO_5009523914" description="DUF5667 domain-containing protein" evidence="2">
    <location>
        <begin position="25"/>
        <end position="272"/>
    </location>
</feature>
<protein>
    <recommendedName>
        <fullName evidence="5">DUF5667 domain-containing protein</fullName>
    </recommendedName>
</protein>
<dbReference type="STRING" id="1798491.A3C87_00455"/>
<feature type="signal peptide" evidence="2">
    <location>
        <begin position="1"/>
        <end position="24"/>
    </location>
</feature>
<dbReference type="EMBL" id="MFLE01000014">
    <property type="protein sequence ID" value="OGG61855.1"/>
    <property type="molecule type" value="Genomic_DNA"/>
</dbReference>
<name>A0A1F6DK99_9BACT</name>
<evidence type="ECO:0000313" key="4">
    <source>
        <dbReference type="Proteomes" id="UP000176511"/>
    </source>
</evidence>
<evidence type="ECO:0000256" key="1">
    <source>
        <dbReference type="SAM" id="MobiDB-lite"/>
    </source>
</evidence>
<reference evidence="3 4" key="1">
    <citation type="journal article" date="2016" name="Nat. Commun.">
        <title>Thousands of microbial genomes shed light on interconnected biogeochemical processes in an aquifer system.</title>
        <authorList>
            <person name="Anantharaman K."/>
            <person name="Brown C.T."/>
            <person name="Hug L.A."/>
            <person name="Sharon I."/>
            <person name="Castelle C.J."/>
            <person name="Probst A.J."/>
            <person name="Thomas B.C."/>
            <person name="Singh A."/>
            <person name="Wilkins M.J."/>
            <person name="Karaoz U."/>
            <person name="Brodie E.L."/>
            <person name="Williams K.H."/>
            <person name="Hubbard S.S."/>
            <person name="Banfield J.F."/>
        </authorList>
    </citation>
    <scope>NUCLEOTIDE SEQUENCE [LARGE SCALE GENOMIC DNA]</scope>
</reference>
<gene>
    <name evidence="3" type="ORF">A3C87_00455</name>
</gene>